<dbReference type="Proteomes" id="UP001141552">
    <property type="component" value="Unassembled WGS sequence"/>
</dbReference>
<sequence>MRIVGHDMSACHSGETALPVADNSTAAQVTTATPAATGTRDCQPRREWMVAAPHQCRPRSGFVQQKRVHGPDKETLPRKETISSGSAGTGGPSGSRFDVLQDYVTVSRPASTSNNHASMSSVKPSDKGKAIAKSMRIPLR</sequence>
<feature type="region of interest" description="Disordered" evidence="1">
    <location>
        <begin position="60"/>
        <end position="140"/>
    </location>
</feature>
<dbReference type="AlphaFoldDB" id="A0A9Q0F220"/>
<evidence type="ECO:0000313" key="2">
    <source>
        <dbReference type="EMBL" id="KAJ4822575.1"/>
    </source>
</evidence>
<organism evidence="2 3">
    <name type="scientific">Turnera subulata</name>
    <dbReference type="NCBI Taxonomy" id="218843"/>
    <lineage>
        <taxon>Eukaryota</taxon>
        <taxon>Viridiplantae</taxon>
        <taxon>Streptophyta</taxon>
        <taxon>Embryophyta</taxon>
        <taxon>Tracheophyta</taxon>
        <taxon>Spermatophyta</taxon>
        <taxon>Magnoliopsida</taxon>
        <taxon>eudicotyledons</taxon>
        <taxon>Gunneridae</taxon>
        <taxon>Pentapetalae</taxon>
        <taxon>rosids</taxon>
        <taxon>fabids</taxon>
        <taxon>Malpighiales</taxon>
        <taxon>Passifloraceae</taxon>
        <taxon>Turnera</taxon>
    </lineage>
</organism>
<proteinExistence type="predicted"/>
<comment type="caution">
    <text evidence="2">The sequence shown here is derived from an EMBL/GenBank/DDBJ whole genome shotgun (WGS) entry which is preliminary data.</text>
</comment>
<evidence type="ECO:0000313" key="3">
    <source>
        <dbReference type="Proteomes" id="UP001141552"/>
    </source>
</evidence>
<feature type="compositionally biased region" description="Polar residues" evidence="1">
    <location>
        <begin position="108"/>
        <end position="123"/>
    </location>
</feature>
<reference evidence="2" key="1">
    <citation type="submission" date="2022-02" db="EMBL/GenBank/DDBJ databases">
        <authorList>
            <person name="Henning P.M."/>
            <person name="McCubbin A.G."/>
            <person name="Shore J.S."/>
        </authorList>
    </citation>
    <scope>NUCLEOTIDE SEQUENCE</scope>
    <source>
        <strain evidence="2">F60SS</strain>
        <tissue evidence="2">Leaves</tissue>
    </source>
</reference>
<protein>
    <submittedName>
        <fullName evidence="2">Uncharacterized protein</fullName>
    </submittedName>
</protein>
<dbReference type="EMBL" id="JAKUCV010007634">
    <property type="protein sequence ID" value="KAJ4822575.1"/>
    <property type="molecule type" value="Genomic_DNA"/>
</dbReference>
<evidence type="ECO:0000256" key="1">
    <source>
        <dbReference type="SAM" id="MobiDB-lite"/>
    </source>
</evidence>
<feature type="compositionally biased region" description="Basic and acidic residues" evidence="1">
    <location>
        <begin position="69"/>
        <end position="81"/>
    </location>
</feature>
<reference evidence="2" key="2">
    <citation type="journal article" date="2023" name="Plants (Basel)">
        <title>Annotation of the Turnera subulata (Passifloraceae) Draft Genome Reveals the S-Locus Evolved after the Divergence of Turneroideae from Passifloroideae in a Stepwise Manner.</title>
        <authorList>
            <person name="Henning P.M."/>
            <person name="Roalson E.H."/>
            <person name="Mir W."/>
            <person name="McCubbin A.G."/>
            <person name="Shore J.S."/>
        </authorList>
    </citation>
    <scope>NUCLEOTIDE SEQUENCE</scope>
    <source>
        <strain evidence="2">F60SS</strain>
    </source>
</reference>
<name>A0A9Q0F220_9ROSI</name>
<keyword evidence="3" id="KW-1185">Reference proteome</keyword>
<gene>
    <name evidence="2" type="ORF">Tsubulata_021488</name>
</gene>
<accession>A0A9Q0F220</accession>